<dbReference type="RefSeq" id="XP_019532398.3">
    <property type="nucleotide sequence ID" value="XM_019676853.3"/>
</dbReference>
<accession>A0ABM1XQD3</accession>
<dbReference type="InterPro" id="IPR036638">
    <property type="entry name" value="HLH_DNA-bd_sf"/>
</dbReference>
<feature type="domain" description="BHLH" evidence="7">
    <location>
        <begin position="149"/>
        <end position="201"/>
    </location>
</feature>
<dbReference type="EnsemblMetazoa" id="AALFPA23_001850.R39025">
    <property type="protein sequence ID" value="AALFPA23_001850.P39025"/>
    <property type="gene ID" value="AALFPA23_001850"/>
</dbReference>
<evidence type="ECO:0000313" key="8">
    <source>
        <dbReference type="EnsemblMetazoa" id="AALFPA23_001850.P39025"/>
    </source>
</evidence>
<keyword evidence="9" id="KW-1185">Reference proteome</keyword>
<dbReference type="PROSITE" id="PS50888">
    <property type="entry name" value="BHLH"/>
    <property type="match status" value="1"/>
</dbReference>
<sequence length="206" mass="23190">MAEELIYRQYFYNYHQHQQFHHPQTMDFTPPSSSPEFVPSTLSFVPESFDLPQYNSDTEWMTASPGSSGSPSPSIDYSLTSQSMASFDAKVKPSSSSRPISNSAKVLSQIEQLFEDSSASDSDLLANSDIPTKIKIKRGTAIPTVIKRKRRLAANARERKRMRGLNEAFDRLREHLPAGGDDRQLSKHETLQMAQTYITALCELLV</sequence>
<dbReference type="CDD" id="cd11430">
    <property type="entry name" value="bHLH_TS_ATOH1_like"/>
    <property type="match status" value="1"/>
</dbReference>
<evidence type="ECO:0000259" key="7">
    <source>
        <dbReference type="PROSITE" id="PS50888"/>
    </source>
</evidence>
<dbReference type="Pfam" id="PF00010">
    <property type="entry name" value="HLH"/>
    <property type="match status" value="1"/>
</dbReference>
<evidence type="ECO:0000256" key="1">
    <source>
        <dbReference type="ARBA" id="ARBA00004123"/>
    </source>
</evidence>
<dbReference type="SUPFAM" id="SSF47459">
    <property type="entry name" value="HLH, helix-loop-helix DNA-binding domain"/>
    <property type="match status" value="1"/>
</dbReference>
<feature type="compositionally biased region" description="Low complexity" evidence="6">
    <location>
        <begin position="64"/>
        <end position="74"/>
    </location>
</feature>
<evidence type="ECO:0000256" key="3">
    <source>
        <dbReference type="ARBA" id="ARBA00022782"/>
    </source>
</evidence>
<keyword evidence="5" id="KW-0539">Nucleus</keyword>
<protein>
    <recommendedName>
        <fullName evidence="7">BHLH domain-containing protein</fullName>
    </recommendedName>
</protein>
<keyword evidence="3" id="KW-0221">Differentiation</keyword>
<evidence type="ECO:0000256" key="2">
    <source>
        <dbReference type="ARBA" id="ARBA00022473"/>
    </source>
</evidence>
<keyword evidence="2" id="KW-0217">Developmental protein</keyword>
<dbReference type="SMART" id="SM00353">
    <property type="entry name" value="HLH"/>
    <property type="match status" value="1"/>
</dbReference>
<dbReference type="Gene3D" id="4.10.280.10">
    <property type="entry name" value="Helix-loop-helix DNA-binding domain"/>
    <property type="match status" value="1"/>
</dbReference>
<reference evidence="9" key="1">
    <citation type="journal article" date="2015" name="Proc. Natl. Acad. Sci. U.S.A.">
        <title>Genome sequence of the Asian Tiger mosquito, Aedes albopictus, reveals insights into its biology, genetics, and evolution.</title>
        <authorList>
            <person name="Chen X.G."/>
            <person name="Jiang X."/>
            <person name="Gu J."/>
            <person name="Xu M."/>
            <person name="Wu Y."/>
            <person name="Deng Y."/>
            <person name="Zhang C."/>
            <person name="Bonizzoni M."/>
            <person name="Dermauw W."/>
            <person name="Vontas J."/>
            <person name="Armbruster P."/>
            <person name="Huang X."/>
            <person name="Yang Y."/>
            <person name="Zhang H."/>
            <person name="He W."/>
            <person name="Peng H."/>
            <person name="Liu Y."/>
            <person name="Wu K."/>
            <person name="Chen J."/>
            <person name="Lirakis M."/>
            <person name="Topalis P."/>
            <person name="Van Leeuwen T."/>
            <person name="Hall A.B."/>
            <person name="Jiang X."/>
            <person name="Thorpe C."/>
            <person name="Mueller R.L."/>
            <person name="Sun C."/>
            <person name="Waterhouse R.M."/>
            <person name="Yan G."/>
            <person name="Tu Z.J."/>
            <person name="Fang X."/>
            <person name="James A.A."/>
        </authorList>
    </citation>
    <scope>NUCLEOTIDE SEQUENCE [LARGE SCALE GENOMIC DNA]</scope>
    <source>
        <strain evidence="9">Foshan</strain>
    </source>
</reference>
<evidence type="ECO:0000313" key="9">
    <source>
        <dbReference type="Proteomes" id="UP000069940"/>
    </source>
</evidence>
<keyword evidence="4" id="KW-0524">Neurogenesis</keyword>
<organism evidence="8 9">
    <name type="scientific">Aedes albopictus</name>
    <name type="common">Asian tiger mosquito</name>
    <name type="synonym">Stegomyia albopicta</name>
    <dbReference type="NCBI Taxonomy" id="7160"/>
    <lineage>
        <taxon>Eukaryota</taxon>
        <taxon>Metazoa</taxon>
        <taxon>Ecdysozoa</taxon>
        <taxon>Arthropoda</taxon>
        <taxon>Hexapoda</taxon>
        <taxon>Insecta</taxon>
        <taxon>Pterygota</taxon>
        <taxon>Neoptera</taxon>
        <taxon>Endopterygota</taxon>
        <taxon>Diptera</taxon>
        <taxon>Nematocera</taxon>
        <taxon>Culicoidea</taxon>
        <taxon>Culicidae</taxon>
        <taxon>Culicinae</taxon>
        <taxon>Aedini</taxon>
        <taxon>Aedes</taxon>
        <taxon>Stegomyia</taxon>
    </lineage>
</organism>
<evidence type="ECO:0000256" key="6">
    <source>
        <dbReference type="SAM" id="MobiDB-lite"/>
    </source>
</evidence>
<reference evidence="8" key="2">
    <citation type="submission" date="2025-05" db="UniProtKB">
        <authorList>
            <consortium name="EnsemblMetazoa"/>
        </authorList>
    </citation>
    <scope>IDENTIFICATION</scope>
    <source>
        <strain evidence="8">Foshan</strain>
    </source>
</reference>
<dbReference type="InterPro" id="IPR050359">
    <property type="entry name" value="bHLH_transcription_factors"/>
</dbReference>
<dbReference type="GeneID" id="109403982"/>
<name>A0ABM1XQD3_AEDAL</name>
<evidence type="ECO:0000256" key="4">
    <source>
        <dbReference type="ARBA" id="ARBA00022902"/>
    </source>
</evidence>
<dbReference type="PANTHER" id="PTHR19290">
    <property type="entry name" value="BASIC HELIX-LOOP-HELIX PROTEIN NEUROGENIN-RELATED"/>
    <property type="match status" value="1"/>
</dbReference>
<dbReference type="InterPro" id="IPR011598">
    <property type="entry name" value="bHLH_dom"/>
</dbReference>
<proteinExistence type="predicted"/>
<dbReference type="PANTHER" id="PTHR19290:SF162">
    <property type="entry name" value="TRANSCRIPTION FACTOR ATOH7"/>
    <property type="match status" value="1"/>
</dbReference>
<feature type="region of interest" description="Disordered" evidence="6">
    <location>
        <begin position="55"/>
        <end position="77"/>
    </location>
</feature>
<dbReference type="Proteomes" id="UP000069940">
    <property type="component" value="Unassembled WGS sequence"/>
</dbReference>
<comment type="subcellular location">
    <subcellularLocation>
        <location evidence="1">Nucleus</location>
    </subcellularLocation>
</comment>
<evidence type="ECO:0000256" key="5">
    <source>
        <dbReference type="ARBA" id="ARBA00023242"/>
    </source>
</evidence>